<feature type="transmembrane region" description="Helical" evidence="1">
    <location>
        <begin position="91"/>
        <end position="112"/>
    </location>
</feature>
<proteinExistence type="predicted"/>
<dbReference type="RefSeq" id="WP_111865517.1">
    <property type="nucleotide sequence ID" value="NZ_QLYX01000004.1"/>
</dbReference>
<gene>
    <name evidence="3" type="ORF">DPM19_10425</name>
</gene>
<dbReference type="OrthoDB" id="3748531at2"/>
<dbReference type="PANTHER" id="PTHR40763:SF4">
    <property type="entry name" value="DUF1707 DOMAIN-CONTAINING PROTEIN"/>
    <property type="match status" value="1"/>
</dbReference>
<comment type="caution">
    <text evidence="3">The sequence shown here is derived from an EMBL/GenBank/DDBJ whole genome shotgun (WGS) entry which is preliminary data.</text>
</comment>
<dbReference type="AlphaFoldDB" id="A0A365H7N7"/>
<dbReference type="Pfam" id="PF08044">
    <property type="entry name" value="DUF1707"/>
    <property type="match status" value="1"/>
</dbReference>
<organism evidence="3 4">
    <name type="scientific">Actinomadura craniellae</name>
    <dbReference type="NCBI Taxonomy" id="2231787"/>
    <lineage>
        <taxon>Bacteria</taxon>
        <taxon>Bacillati</taxon>
        <taxon>Actinomycetota</taxon>
        <taxon>Actinomycetes</taxon>
        <taxon>Streptosporangiales</taxon>
        <taxon>Thermomonosporaceae</taxon>
        <taxon>Actinomadura</taxon>
    </lineage>
</organism>
<reference evidence="3 4" key="1">
    <citation type="submission" date="2018-06" db="EMBL/GenBank/DDBJ databases">
        <title>Actinomadura craniellae sp. nov. isolated from marine sponge Craniella sp.</title>
        <authorList>
            <person name="Li L."/>
            <person name="Xu Q.H."/>
            <person name="Lin H.W."/>
            <person name="Lu Y.H."/>
        </authorList>
    </citation>
    <scope>NUCLEOTIDE SEQUENCE [LARGE SCALE GENOMIC DNA]</scope>
    <source>
        <strain evidence="3 4">LHW63021</strain>
    </source>
</reference>
<dbReference type="Proteomes" id="UP000251891">
    <property type="component" value="Unassembled WGS sequence"/>
</dbReference>
<feature type="domain" description="DUF1707" evidence="2">
    <location>
        <begin position="7"/>
        <end position="59"/>
    </location>
</feature>
<feature type="transmembrane region" description="Helical" evidence="1">
    <location>
        <begin position="118"/>
        <end position="139"/>
    </location>
</feature>
<evidence type="ECO:0000313" key="3">
    <source>
        <dbReference type="EMBL" id="RAY15134.1"/>
    </source>
</evidence>
<evidence type="ECO:0000313" key="4">
    <source>
        <dbReference type="Proteomes" id="UP000251891"/>
    </source>
</evidence>
<keyword evidence="4" id="KW-1185">Reference proteome</keyword>
<evidence type="ECO:0000259" key="2">
    <source>
        <dbReference type="Pfam" id="PF08044"/>
    </source>
</evidence>
<evidence type="ECO:0000256" key="1">
    <source>
        <dbReference type="SAM" id="Phobius"/>
    </source>
</evidence>
<keyword evidence="1" id="KW-1133">Transmembrane helix</keyword>
<protein>
    <recommendedName>
        <fullName evidence="2">DUF1707 domain-containing protein</fullName>
    </recommendedName>
</protein>
<keyword evidence="1" id="KW-0472">Membrane</keyword>
<dbReference type="EMBL" id="QLYX01000004">
    <property type="protein sequence ID" value="RAY15134.1"/>
    <property type="molecule type" value="Genomic_DNA"/>
</dbReference>
<name>A0A365H7N7_9ACTN</name>
<dbReference type="InterPro" id="IPR012551">
    <property type="entry name" value="DUF1707_SHOCT-like"/>
</dbReference>
<keyword evidence="1" id="KW-0812">Transmembrane</keyword>
<dbReference type="PANTHER" id="PTHR40763">
    <property type="entry name" value="MEMBRANE PROTEIN-RELATED"/>
    <property type="match status" value="1"/>
</dbReference>
<accession>A0A365H7N7</accession>
<sequence>MQPNPEMRASDRDRDQVAEALREHCAQGRITLDELQERLESTYAARTLGQLQEITADLPEEDLYALPVPAARRASSVPERRAGGALTHRDAIAAWGTWAGVSLLCFTIWLAVGVTTGAFYPWWLWVAGPWGLVLLATWLRGQGRRPPG</sequence>